<evidence type="ECO:0000313" key="7">
    <source>
        <dbReference type="Proteomes" id="UP000831785"/>
    </source>
</evidence>
<reference evidence="6 7" key="1">
    <citation type="submission" date="2022-04" db="EMBL/GenBank/DDBJ databases">
        <title>Hymenobacter sp. isolated from the air.</title>
        <authorList>
            <person name="Won M."/>
            <person name="Lee C.-M."/>
            <person name="Woen H.-Y."/>
            <person name="Kwon S.-W."/>
        </authorList>
    </citation>
    <scope>NUCLEOTIDE SEQUENCE [LARGE SCALE GENOMIC DNA]</scope>
    <source>
        <strain evidence="7">5116 S-27</strain>
    </source>
</reference>
<dbReference type="InterPro" id="IPR013830">
    <property type="entry name" value="SGNH_hydro"/>
</dbReference>
<keyword evidence="3" id="KW-0732">Signal</keyword>
<dbReference type="InterPro" id="IPR008979">
    <property type="entry name" value="Galactose-bd-like_sf"/>
</dbReference>
<feature type="domain" description="Beta-agarase/YXIM esterase-like galactose-binding" evidence="5">
    <location>
        <begin position="35"/>
        <end position="130"/>
    </location>
</feature>
<feature type="signal peptide" evidence="3">
    <location>
        <begin position="1"/>
        <end position="22"/>
    </location>
</feature>
<feature type="chain" id="PRO_5046288724" evidence="3">
    <location>
        <begin position="23"/>
        <end position="448"/>
    </location>
</feature>
<protein>
    <submittedName>
        <fullName evidence="6">Rhamnogalacturonan acetylesterase</fullName>
    </submittedName>
</protein>
<evidence type="ECO:0000256" key="1">
    <source>
        <dbReference type="ARBA" id="ARBA00008668"/>
    </source>
</evidence>
<dbReference type="PANTHER" id="PTHR43695:SF1">
    <property type="entry name" value="RHAMNOGALACTURONAN ACETYLESTERASE"/>
    <property type="match status" value="1"/>
</dbReference>
<evidence type="ECO:0000259" key="4">
    <source>
        <dbReference type="Pfam" id="PF13472"/>
    </source>
</evidence>
<dbReference type="PANTHER" id="PTHR43695">
    <property type="entry name" value="PUTATIVE (AFU_ORTHOLOGUE AFUA_2G17250)-RELATED"/>
    <property type="match status" value="1"/>
</dbReference>
<keyword evidence="2" id="KW-0378">Hydrolase</keyword>
<dbReference type="Gene3D" id="2.60.120.430">
    <property type="entry name" value="Galactose-binding lectin"/>
    <property type="match status" value="1"/>
</dbReference>
<evidence type="ECO:0000256" key="3">
    <source>
        <dbReference type="SAM" id="SignalP"/>
    </source>
</evidence>
<dbReference type="Gene3D" id="3.40.50.1110">
    <property type="entry name" value="SGNH hydrolase"/>
    <property type="match status" value="1"/>
</dbReference>
<accession>A0ABY4F4R8</accession>
<dbReference type="CDD" id="cd01821">
    <property type="entry name" value="Rhamnogalacturan_acetylesterase_like"/>
    <property type="match status" value="1"/>
</dbReference>
<proteinExistence type="inferred from homology"/>
<dbReference type="Proteomes" id="UP000831785">
    <property type="component" value="Chromosome"/>
</dbReference>
<dbReference type="InterPro" id="IPR037459">
    <property type="entry name" value="RhgT-like"/>
</dbReference>
<dbReference type="Pfam" id="PF21254">
    <property type="entry name" value="AGA-YXIM_GBD"/>
    <property type="match status" value="1"/>
</dbReference>
<dbReference type="InterPro" id="IPR036514">
    <property type="entry name" value="SGNH_hydro_sf"/>
</dbReference>
<dbReference type="SUPFAM" id="SSF49785">
    <property type="entry name" value="Galactose-binding domain-like"/>
    <property type="match status" value="1"/>
</dbReference>
<feature type="domain" description="SGNH hydrolase-type esterase" evidence="4">
    <location>
        <begin position="204"/>
        <end position="360"/>
    </location>
</feature>
<dbReference type="InterPro" id="IPR049033">
    <property type="entry name" value="AGA-YXIM_GBD"/>
</dbReference>
<sequence>MTPTLFPTALLAAGLLAHGAAAQPATSAQPQPTTFKFDFGSGAAAPGYTAVGAAAYSPTLGYGFDFGTTVTAVDRGGKDALRADFVTSQQPFYFSVNLPEGNYTVTVTLGDAKGASSTMLKAESRRLLLETTTTRPGQFVTQTFTLNVKSPRINAAESVSLKPRELDKLDWDDKLTLEFNGPSPCLAALEIVPAPRATTVFLAGNSTVVNQDDEPWAAWGQMLPRFLGPGAAVANHAESGLTLGSFLSSKRLQKVLSVLRPGDYLFIEFGHNDQKDKGSTDGAWKSYTERLRLFVRETKQQGGIPVILTSTSRRTFSPTGKIENSLGDFPAAARQVAQQEQVALIDLTAMTTILYEAMGPEASIKAFVHYPAGSYPGQVQPLADNTHFNPYGAYEIARCVVEGIKANQLGLAKYLRDTPAFNPARPDPLTAWQWFDSPRSAVAKPDGN</sequence>
<comment type="similarity">
    <text evidence="1">Belongs to the 'GDSL' lipolytic enzyme family.</text>
</comment>
<evidence type="ECO:0000259" key="5">
    <source>
        <dbReference type="Pfam" id="PF21254"/>
    </source>
</evidence>
<dbReference type="SUPFAM" id="SSF52266">
    <property type="entry name" value="SGNH hydrolase"/>
    <property type="match status" value="1"/>
</dbReference>
<name>A0ABY4F4R8_9BACT</name>
<gene>
    <name evidence="6" type="ORF">MUN80_15725</name>
</gene>
<evidence type="ECO:0000313" key="6">
    <source>
        <dbReference type="EMBL" id="UOQ51211.1"/>
    </source>
</evidence>
<dbReference type="EMBL" id="CP095049">
    <property type="protein sequence ID" value="UOQ51211.1"/>
    <property type="molecule type" value="Genomic_DNA"/>
</dbReference>
<dbReference type="Pfam" id="PF13472">
    <property type="entry name" value="Lipase_GDSL_2"/>
    <property type="match status" value="1"/>
</dbReference>
<dbReference type="RefSeq" id="WP_244714399.1">
    <property type="nucleotide sequence ID" value="NZ_CP095049.1"/>
</dbReference>
<evidence type="ECO:0000256" key="2">
    <source>
        <dbReference type="ARBA" id="ARBA00022801"/>
    </source>
</evidence>
<keyword evidence="7" id="KW-1185">Reference proteome</keyword>
<organism evidence="6 7">
    <name type="scientific">Hymenobacter cellulosivorans</name>
    <dbReference type="NCBI Taxonomy" id="2932249"/>
    <lineage>
        <taxon>Bacteria</taxon>
        <taxon>Pseudomonadati</taxon>
        <taxon>Bacteroidota</taxon>
        <taxon>Cytophagia</taxon>
        <taxon>Cytophagales</taxon>
        <taxon>Hymenobacteraceae</taxon>
        <taxon>Hymenobacter</taxon>
    </lineage>
</organism>